<dbReference type="WBParaSite" id="PSAMB.scaffold5380size11836.g26496.t1">
    <property type="protein sequence ID" value="PSAMB.scaffold5380size11836.g26496.t1"/>
    <property type="gene ID" value="PSAMB.scaffold5380size11836.g26496"/>
</dbReference>
<evidence type="ECO:0000256" key="1">
    <source>
        <dbReference type="SAM" id="SignalP"/>
    </source>
</evidence>
<organism evidence="2 3">
    <name type="scientific">Plectus sambesii</name>
    <dbReference type="NCBI Taxonomy" id="2011161"/>
    <lineage>
        <taxon>Eukaryota</taxon>
        <taxon>Metazoa</taxon>
        <taxon>Ecdysozoa</taxon>
        <taxon>Nematoda</taxon>
        <taxon>Chromadorea</taxon>
        <taxon>Plectida</taxon>
        <taxon>Plectina</taxon>
        <taxon>Plectoidea</taxon>
        <taxon>Plectidae</taxon>
        <taxon>Plectus</taxon>
    </lineage>
</organism>
<dbReference type="PANTHER" id="PTHR35014:SF1">
    <property type="entry name" value="INFECTION RESPONSE PROTEIN"/>
    <property type="match status" value="1"/>
</dbReference>
<keyword evidence="2" id="KW-1185">Reference proteome</keyword>
<protein>
    <submittedName>
        <fullName evidence="3">Uncharacterized protein</fullName>
    </submittedName>
</protein>
<evidence type="ECO:0000313" key="3">
    <source>
        <dbReference type="WBParaSite" id="PSAMB.scaffold5380size11836.g26496.t1"/>
    </source>
</evidence>
<dbReference type="AlphaFoldDB" id="A0A914WWK9"/>
<reference evidence="3" key="1">
    <citation type="submission" date="2022-11" db="UniProtKB">
        <authorList>
            <consortium name="WormBaseParasite"/>
        </authorList>
    </citation>
    <scope>IDENTIFICATION</scope>
</reference>
<keyword evidence="1" id="KW-0732">Signal</keyword>
<name>A0A914WWK9_9BILA</name>
<dbReference type="PANTHER" id="PTHR35014">
    <property type="entry name" value="INFECTION RESPONSE PROTEIN-RELATED"/>
    <property type="match status" value="1"/>
</dbReference>
<evidence type="ECO:0000313" key="2">
    <source>
        <dbReference type="Proteomes" id="UP000887566"/>
    </source>
</evidence>
<accession>A0A914WWK9</accession>
<proteinExistence type="predicted"/>
<dbReference type="Proteomes" id="UP000887566">
    <property type="component" value="Unplaced"/>
</dbReference>
<sequence>MERRCLFALAGFLSFVSAFGQPVRIDRLINAVEPAEKATCNPQTVGPCLLTFFADFGFHSQAPDEKVFDETLHEYVIRNGVAGWSQVRGRMNELYKCSGGQQNFDLCLPWQQSMTSFNMTREEALAWDVRFRTLEYQVGGGYDVLTHYWYCINEVDRHEGPFLEQCAKTFRDEQHNQPNQTCEHISEYLVCVQRPYAANCGSIVGAFACSYERIVYQVVYPECADHVAFHCQGAPSAAPELSQLANARSKNSS</sequence>
<feature type="chain" id="PRO_5037021532" evidence="1">
    <location>
        <begin position="21"/>
        <end position="253"/>
    </location>
</feature>
<feature type="signal peptide" evidence="1">
    <location>
        <begin position="1"/>
        <end position="20"/>
    </location>
</feature>